<name>A0AAD9F8W4_DISEL</name>
<accession>A0AAD9F8W4</accession>
<evidence type="ECO:0000313" key="2">
    <source>
        <dbReference type="Proteomes" id="UP001228049"/>
    </source>
</evidence>
<reference evidence="1" key="1">
    <citation type="submission" date="2023-04" db="EMBL/GenBank/DDBJ databases">
        <title>Chromosome-level genome of Chaenocephalus aceratus.</title>
        <authorList>
            <person name="Park H."/>
        </authorList>
    </citation>
    <scope>NUCLEOTIDE SEQUENCE</scope>
    <source>
        <strain evidence="1">DE</strain>
        <tissue evidence="1">Muscle</tissue>
    </source>
</reference>
<comment type="caution">
    <text evidence="1">The sequence shown here is derived from an EMBL/GenBank/DDBJ whole genome shotgun (WGS) entry which is preliminary data.</text>
</comment>
<proteinExistence type="predicted"/>
<dbReference type="Proteomes" id="UP001228049">
    <property type="component" value="Unassembled WGS sequence"/>
</dbReference>
<sequence>MRDTCLPPVPSAPLSAIPKPLCACSVLFLTHKDLHRMERSHSYNYSNKKTRTEDLEEEILCSSSAIFASSLERKDVFDLSKRKSACATVVFYRKI</sequence>
<dbReference type="EMBL" id="JASDAP010000011">
    <property type="protein sequence ID" value="KAK1893407.1"/>
    <property type="molecule type" value="Genomic_DNA"/>
</dbReference>
<evidence type="ECO:0000313" key="1">
    <source>
        <dbReference type="EMBL" id="KAK1893407.1"/>
    </source>
</evidence>
<gene>
    <name evidence="1" type="ORF">KUDE01_018872</name>
</gene>
<organism evidence="1 2">
    <name type="scientific">Dissostichus eleginoides</name>
    <name type="common">Patagonian toothfish</name>
    <name type="synonym">Dissostichus amissus</name>
    <dbReference type="NCBI Taxonomy" id="100907"/>
    <lineage>
        <taxon>Eukaryota</taxon>
        <taxon>Metazoa</taxon>
        <taxon>Chordata</taxon>
        <taxon>Craniata</taxon>
        <taxon>Vertebrata</taxon>
        <taxon>Euteleostomi</taxon>
        <taxon>Actinopterygii</taxon>
        <taxon>Neopterygii</taxon>
        <taxon>Teleostei</taxon>
        <taxon>Neoteleostei</taxon>
        <taxon>Acanthomorphata</taxon>
        <taxon>Eupercaria</taxon>
        <taxon>Perciformes</taxon>
        <taxon>Notothenioidei</taxon>
        <taxon>Nototheniidae</taxon>
        <taxon>Dissostichus</taxon>
    </lineage>
</organism>
<dbReference type="AlphaFoldDB" id="A0AAD9F8W4"/>
<protein>
    <submittedName>
        <fullName evidence="1">Protein-tyrosine phosphatase RolB</fullName>
    </submittedName>
</protein>
<keyword evidence="2" id="KW-1185">Reference proteome</keyword>